<feature type="region of interest" description="Disordered" evidence="1">
    <location>
        <begin position="1"/>
        <end position="42"/>
    </location>
</feature>
<accession>A0A010RIA9</accession>
<dbReference type="EMBL" id="JARH01000699">
    <property type="protein sequence ID" value="EXF77604.1"/>
    <property type="molecule type" value="Genomic_DNA"/>
</dbReference>
<proteinExistence type="predicted"/>
<protein>
    <submittedName>
        <fullName evidence="2">Uncharacterized protein</fullName>
    </submittedName>
</protein>
<evidence type="ECO:0000313" key="2">
    <source>
        <dbReference type="EMBL" id="EXF77604.1"/>
    </source>
</evidence>
<organism evidence="2 3">
    <name type="scientific">Colletotrichum fioriniae PJ7</name>
    <dbReference type="NCBI Taxonomy" id="1445577"/>
    <lineage>
        <taxon>Eukaryota</taxon>
        <taxon>Fungi</taxon>
        <taxon>Dikarya</taxon>
        <taxon>Ascomycota</taxon>
        <taxon>Pezizomycotina</taxon>
        <taxon>Sordariomycetes</taxon>
        <taxon>Hypocreomycetidae</taxon>
        <taxon>Glomerellales</taxon>
        <taxon>Glomerellaceae</taxon>
        <taxon>Colletotrichum</taxon>
        <taxon>Colletotrichum acutatum species complex</taxon>
    </lineage>
</organism>
<dbReference type="AlphaFoldDB" id="A0A010RIA9"/>
<evidence type="ECO:0000313" key="3">
    <source>
        <dbReference type="Proteomes" id="UP000020467"/>
    </source>
</evidence>
<sequence>MQNLVAAKPRNGNFVGTPGSARLVSSRSPAPLSPPSVPGPGGCSPSLTTSINLLRTWPPPSMGCQMTLCPWKPVQSLTFSVPVANGCPHMDGRERTGSGYDWQLNPKGRCSAPKMAAKNFRFLTLCYAANNISVDSRYELLSQSFSEGSSFLLSWNCGADFSLRERDESNPARPARFQTVMDEARTCLKHCEGFFGNKLMRKHESFMGLRLCTSLTLHAVRRWQDKTSLRRQICASRFQSHQHVKTNAGHLPLIQMHGDIGRCSIAASPSLKPFIANTVNVEDSRQRACITSWPPTGEATTAKQVQEGKQNHTHRHITTHTRAHPTIALCLSGPFAISVPSLFPSQPPLRVPCIEALPAIFIQKQRRGRGRNCNVVEGGQPNPGRQVADDQVAAQARARVEKRAGGHLICHEEECEAWGRGCFCTPSLAQEIPELLRTTAQQQKMGLFGSSPSQFGARCAPLRPSWSLLRRPWAAVFGGHIHASRLPM</sequence>
<evidence type="ECO:0000256" key="1">
    <source>
        <dbReference type="SAM" id="MobiDB-lite"/>
    </source>
</evidence>
<name>A0A010RIA9_9PEZI</name>
<gene>
    <name evidence="2" type="ORF">CFIO01_11681</name>
</gene>
<dbReference type="HOGENOM" id="CLU_558970_0_0_1"/>
<dbReference type="KEGG" id="cfj:CFIO01_11681"/>
<comment type="caution">
    <text evidence="2">The sequence shown here is derived from an EMBL/GenBank/DDBJ whole genome shotgun (WGS) entry which is preliminary data.</text>
</comment>
<reference evidence="2 3" key="1">
    <citation type="submission" date="2014-02" db="EMBL/GenBank/DDBJ databases">
        <title>The genome sequence of Colletotrichum fioriniae PJ7.</title>
        <authorList>
            <person name="Baroncelli R."/>
            <person name="Thon M.R."/>
        </authorList>
    </citation>
    <scope>NUCLEOTIDE SEQUENCE [LARGE SCALE GENOMIC DNA]</scope>
    <source>
        <strain evidence="2 3">PJ7</strain>
    </source>
</reference>
<dbReference type="Proteomes" id="UP000020467">
    <property type="component" value="Unassembled WGS sequence"/>
</dbReference>
<keyword evidence="3" id="KW-1185">Reference proteome</keyword>